<feature type="region of interest" description="Disordered" evidence="1">
    <location>
        <begin position="36"/>
        <end position="80"/>
    </location>
</feature>
<evidence type="ECO:0000313" key="5">
    <source>
        <dbReference type="Proteomes" id="UP000501747"/>
    </source>
</evidence>
<dbReference type="EMBL" id="CP049887">
    <property type="protein sequence ID" value="QIL47503.1"/>
    <property type="molecule type" value="Genomic_DNA"/>
</dbReference>
<organism evidence="4 5">
    <name type="scientific">Vagococcus hydrophili</name>
    <dbReference type="NCBI Taxonomy" id="2714947"/>
    <lineage>
        <taxon>Bacteria</taxon>
        <taxon>Bacillati</taxon>
        <taxon>Bacillota</taxon>
        <taxon>Bacilli</taxon>
        <taxon>Lactobacillales</taxon>
        <taxon>Enterococcaceae</taxon>
        <taxon>Vagococcus</taxon>
    </lineage>
</organism>
<dbReference type="Proteomes" id="UP000501747">
    <property type="component" value="Chromosome"/>
</dbReference>
<evidence type="ECO:0000256" key="1">
    <source>
        <dbReference type="SAM" id="MobiDB-lite"/>
    </source>
</evidence>
<name>A0A6G8ARE8_9ENTE</name>
<feature type="signal peptide" evidence="2">
    <location>
        <begin position="1"/>
        <end position="27"/>
    </location>
</feature>
<feature type="compositionally biased region" description="Basic and acidic residues" evidence="1">
    <location>
        <begin position="52"/>
        <end position="69"/>
    </location>
</feature>
<keyword evidence="5" id="KW-1185">Reference proteome</keyword>
<protein>
    <submittedName>
        <fullName evidence="4">WxL domain-containing protein</fullName>
    </submittedName>
</protein>
<feature type="domain" description="WxL" evidence="3">
    <location>
        <begin position="29"/>
        <end position="268"/>
    </location>
</feature>
<reference evidence="4 5" key="1">
    <citation type="submission" date="2020-03" db="EMBL/GenBank/DDBJ databases">
        <title>Vagococcus sp. nov., isolated from beetles.</title>
        <authorList>
            <person name="Hyun D.-W."/>
            <person name="Bae J.-W."/>
        </authorList>
    </citation>
    <scope>NUCLEOTIDE SEQUENCE [LARGE SCALE GENOMIC DNA]</scope>
    <source>
        <strain evidence="4 5">HDW17B</strain>
    </source>
</reference>
<dbReference type="RefSeq" id="WP_166033637.1">
    <property type="nucleotide sequence ID" value="NZ_CP049887.1"/>
</dbReference>
<evidence type="ECO:0000259" key="3">
    <source>
        <dbReference type="Pfam" id="PF13731"/>
    </source>
</evidence>
<dbReference type="KEGG" id="vhy:G7082_02615"/>
<dbReference type="InterPro" id="IPR027994">
    <property type="entry name" value="WxL_dom"/>
</dbReference>
<dbReference type="AlphaFoldDB" id="A0A6G8ARE8"/>
<sequence length="268" mass="27854">MKFTTKSASVLLAILAASTIGGTIASAADAKELESTGTVIVDGDGDTGGPDTDGKIPDPEKEDPTKPTDPETVDPNPNKGPLKVELVSKLNFGKIAPKAGEIKTNAAPIKTEAGDRGALIQFADVRSDVYGYVLQAKMSQQFTSGSNVLSGSTITYNNGIAKPETDNTNTPGSFVKSGDIVLGAGEDDKTFNSVEVFKADAAKKEGKGRYTLEFGQSKDYQAPTGVIGTGTPDTADKAVQLTIPNKTASNMAKGTYESKVTWSLVTAP</sequence>
<evidence type="ECO:0000313" key="4">
    <source>
        <dbReference type="EMBL" id="QIL47503.1"/>
    </source>
</evidence>
<evidence type="ECO:0000256" key="2">
    <source>
        <dbReference type="SAM" id="SignalP"/>
    </source>
</evidence>
<keyword evidence="2" id="KW-0732">Signal</keyword>
<feature type="chain" id="PRO_5026192909" evidence="2">
    <location>
        <begin position="28"/>
        <end position="268"/>
    </location>
</feature>
<dbReference type="Pfam" id="PF13731">
    <property type="entry name" value="WxL"/>
    <property type="match status" value="1"/>
</dbReference>
<proteinExistence type="predicted"/>
<accession>A0A6G8ARE8</accession>
<gene>
    <name evidence="4" type="ORF">G7082_02615</name>
</gene>